<accession>A2FXW8</accession>
<keyword evidence="2" id="KW-0808">Transferase</keyword>
<evidence type="ECO:0000256" key="10">
    <source>
        <dbReference type="RuleBase" id="RU000304"/>
    </source>
</evidence>
<reference evidence="13" key="2">
    <citation type="journal article" date="2007" name="Science">
        <title>Draft genome sequence of the sexually transmitted pathogen Trichomonas vaginalis.</title>
        <authorList>
            <person name="Carlton J.M."/>
            <person name="Hirt R.P."/>
            <person name="Silva J.C."/>
            <person name="Delcher A.L."/>
            <person name="Schatz M."/>
            <person name="Zhao Q."/>
            <person name="Wortman J.R."/>
            <person name="Bidwell S.L."/>
            <person name="Alsmark U.C.M."/>
            <person name="Besteiro S."/>
            <person name="Sicheritz-Ponten T."/>
            <person name="Noel C.J."/>
            <person name="Dacks J.B."/>
            <person name="Foster P.G."/>
            <person name="Simillion C."/>
            <person name="Van de Peer Y."/>
            <person name="Miranda-Saavedra D."/>
            <person name="Barton G.J."/>
            <person name="Westrop G.D."/>
            <person name="Mueller S."/>
            <person name="Dessi D."/>
            <person name="Fiori P.L."/>
            <person name="Ren Q."/>
            <person name="Paulsen I."/>
            <person name="Zhang H."/>
            <person name="Bastida-Corcuera F.D."/>
            <person name="Simoes-Barbosa A."/>
            <person name="Brown M.T."/>
            <person name="Hayes R.D."/>
            <person name="Mukherjee M."/>
            <person name="Okumura C.Y."/>
            <person name="Schneider R."/>
            <person name="Smith A.J."/>
            <person name="Vanacova S."/>
            <person name="Villalvazo M."/>
            <person name="Haas B.J."/>
            <person name="Pertea M."/>
            <person name="Feldblyum T.V."/>
            <person name="Utterback T.R."/>
            <person name="Shu C.L."/>
            <person name="Osoegawa K."/>
            <person name="de Jong P.J."/>
            <person name="Hrdy I."/>
            <person name="Horvathova L."/>
            <person name="Zubacova Z."/>
            <person name="Dolezal P."/>
            <person name="Malik S.B."/>
            <person name="Logsdon J.M. Jr."/>
            <person name="Henze K."/>
            <person name="Gupta A."/>
            <person name="Wang C.C."/>
            <person name="Dunne R.L."/>
            <person name="Upcroft J.A."/>
            <person name="Upcroft P."/>
            <person name="White O."/>
            <person name="Salzberg S.L."/>
            <person name="Tang P."/>
            <person name="Chiu C.-H."/>
            <person name="Lee Y.-S."/>
            <person name="Embley T.M."/>
            <person name="Coombs G.H."/>
            <person name="Mottram J.C."/>
            <person name="Tachezy J."/>
            <person name="Fraser-Liggett C.M."/>
            <person name="Johnson P.J."/>
        </authorList>
    </citation>
    <scope>NUCLEOTIDE SEQUENCE [LARGE SCALE GENOMIC DNA]</scope>
    <source>
        <strain evidence="13">G3</strain>
    </source>
</reference>
<reference evidence="13" key="1">
    <citation type="submission" date="2006-10" db="EMBL/GenBank/DDBJ databases">
        <authorList>
            <person name="Amadeo P."/>
            <person name="Zhao Q."/>
            <person name="Wortman J."/>
            <person name="Fraser-Liggett C."/>
            <person name="Carlton J."/>
        </authorList>
    </citation>
    <scope>NUCLEOTIDE SEQUENCE</scope>
    <source>
        <strain evidence="13">G3</strain>
    </source>
</reference>
<dbReference type="OrthoDB" id="10252171at2759"/>
<feature type="binding site" evidence="7">
    <location>
        <position position="150"/>
    </location>
    <ligand>
        <name>ATP</name>
        <dbReference type="ChEBI" id="CHEBI:30616"/>
    </ligand>
</feature>
<dbReference type="InParanoid" id="A2FXW8"/>
<dbReference type="GO" id="GO:0051726">
    <property type="term" value="P:regulation of cell cycle"/>
    <property type="evidence" value="ECO:0000318"/>
    <property type="project" value="GO_Central"/>
</dbReference>
<dbReference type="KEGG" id="tva:4747921"/>
<keyword evidence="4 13" id="KW-0418">Kinase</keyword>
<dbReference type="eggNOG" id="KOG0583">
    <property type="taxonomic scope" value="Eukaryota"/>
</dbReference>
<evidence type="ECO:0000256" key="7">
    <source>
        <dbReference type="PIRSR" id="PIRSR630616-2"/>
    </source>
</evidence>
<dbReference type="InterPro" id="IPR000719">
    <property type="entry name" value="Prot_kinase_dom"/>
</dbReference>
<organism evidence="13 14">
    <name type="scientific">Trichomonas vaginalis (strain ATCC PRA-98 / G3)</name>
    <dbReference type="NCBI Taxonomy" id="412133"/>
    <lineage>
        <taxon>Eukaryota</taxon>
        <taxon>Metamonada</taxon>
        <taxon>Parabasalia</taxon>
        <taxon>Trichomonadida</taxon>
        <taxon>Trichomonadidae</taxon>
        <taxon>Trichomonas</taxon>
    </lineage>
</organism>
<feature type="transmembrane region" description="Helical" evidence="11">
    <location>
        <begin position="188"/>
        <end position="208"/>
    </location>
</feature>
<dbReference type="Proteomes" id="UP000001542">
    <property type="component" value="Unassembled WGS sequence"/>
</dbReference>
<dbReference type="Pfam" id="PF00069">
    <property type="entry name" value="Pkinase"/>
    <property type="match status" value="1"/>
</dbReference>
<feature type="binding site" evidence="7">
    <location>
        <begin position="136"/>
        <end position="137"/>
    </location>
    <ligand>
        <name>ATP</name>
        <dbReference type="ChEBI" id="CHEBI:30616"/>
    </ligand>
</feature>
<keyword evidence="3 7" id="KW-0547">Nucleotide-binding</keyword>
<dbReference type="Gene3D" id="1.10.510.10">
    <property type="entry name" value="Transferase(Phosphotransferase) domain 1"/>
    <property type="match status" value="1"/>
</dbReference>
<evidence type="ECO:0000256" key="9">
    <source>
        <dbReference type="PROSITE-ProRule" id="PRU10141"/>
    </source>
</evidence>
<dbReference type="InterPro" id="IPR011009">
    <property type="entry name" value="Kinase-like_dom_sf"/>
</dbReference>
<dbReference type="GO" id="GO:0004674">
    <property type="term" value="F:protein serine/threonine kinase activity"/>
    <property type="evidence" value="ECO:0000318"/>
    <property type="project" value="GO_Central"/>
</dbReference>
<feature type="domain" description="Protein kinase" evidence="12">
    <location>
        <begin position="9"/>
        <end position="261"/>
    </location>
</feature>
<dbReference type="SUPFAM" id="SSF56112">
    <property type="entry name" value="Protein kinase-like (PK-like)"/>
    <property type="match status" value="1"/>
</dbReference>
<evidence type="ECO:0000256" key="11">
    <source>
        <dbReference type="SAM" id="Phobius"/>
    </source>
</evidence>
<dbReference type="InterPro" id="IPR017441">
    <property type="entry name" value="Protein_kinase_ATP_BS"/>
</dbReference>
<evidence type="ECO:0000256" key="5">
    <source>
        <dbReference type="ARBA" id="ARBA00022840"/>
    </source>
</evidence>
<dbReference type="PROSITE" id="PS00108">
    <property type="entry name" value="PROTEIN_KINASE_ST"/>
    <property type="match status" value="1"/>
</dbReference>
<feature type="cross-link" description="Glycyl lysine isopeptide (Lys-Gly) (interchain with G-Cter in SUMO2)" evidence="8">
    <location>
        <position position="134"/>
    </location>
</feature>
<keyword evidence="5 7" id="KW-0067">ATP-binding</keyword>
<feature type="active site" description="Proton acceptor" evidence="6">
    <location>
        <position position="132"/>
    </location>
</feature>
<evidence type="ECO:0000259" key="12">
    <source>
        <dbReference type="PROSITE" id="PS50011"/>
    </source>
</evidence>
<dbReference type="PROSITE" id="PS50011">
    <property type="entry name" value="PROTEIN_KINASE_DOM"/>
    <property type="match status" value="1"/>
</dbReference>
<dbReference type="InterPro" id="IPR001245">
    <property type="entry name" value="Ser-Thr/Tyr_kinase_cat_dom"/>
</dbReference>
<dbReference type="VEuPathDB" id="TrichDB:TVAGG3_0715400"/>
<dbReference type="PRINTS" id="PR00109">
    <property type="entry name" value="TYRKINASE"/>
</dbReference>
<dbReference type="InterPro" id="IPR008271">
    <property type="entry name" value="Ser/Thr_kinase_AS"/>
</dbReference>
<name>A2FXW8_TRIV3</name>
<dbReference type="AlphaFoldDB" id="A2FXW8"/>
<evidence type="ECO:0000256" key="1">
    <source>
        <dbReference type="ARBA" id="ARBA00022527"/>
    </source>
</evidence>
<keyword evidence="11" id="KW-1133">Transmembrane helix</keyword>
<evidence type="ECO:0000256" key="8">
    <source>
        <dbReference type="PIRSR" id="PIRSR630616-3"/>
    </source>
</evidence>
<dbReference type="PANTHER" id="PTHR24350">
    <property type="entry name" value="SERINE/THREONINE-PROTEIN KINASE IAL-RELATED"/>
    <property type="match status" value="1"/>
</dbReference>
<evidence type="ECO:0000313" key="13">
    <source>
        <dbReference type="EMBL" id="EAX90242.1"/>
    </source>
</evidence>
<dbReference type="InterPro" id="IPR030616">
    <property type="entry name" value="Aur-like"/>
</dbReference>
<dbReference type="EMBL" id="DS114123">
    <property type="protein sequence ID" value="EAX90242.1"/>
    <property type="molecule type" value="Genomic_DNA"/>
</dbReference>
<keyword evidence="11" id="KW-0472">Membrane</keyword>
<proteinExistence type="inferred from homology"/>
<evidence type="ECO:0000256" key="3">
    <source>
        <dbReference type="ARBA" id="ARBA00022741"/>
    </source>
</evidence>
<feature type="binding site" evidence="7 9">
    <location>
        <position position="38"/>
    </location>
    <ligand>
        <name>ATP</name>
        <dbReference type="ChEBI" id="CHEBI:30616"/>
    </ligand>
</feature>
<protein>
    <submittedName>
        <fullName evidence="13">CAMK family protein kinase</fullName>
    </submittedName>
</protein>
<gene>
    <name evidence="13" type="ORF">TVAG_365220</name>
</gene>
<dbReference type="RefSeq" id="XP_001303172.1">
    <property type="nucleotide sequence ID" value="XM_001303171.1"/>
</dbReference>
<sequence length="321" mass="36950">MIPGCAGRYRFVKFVGQGAFSKIAVAEDLKLHKEVAVKILDRRQIWENGLLEYTERELRLIQRMNHPSLPAVQDIIYDESSIMIVMEYLPNGTIIDSLNNKIFMTLNERIEICYKILEGIAYMHERGIAHRDIKPENIVFDLDNNPKIVDFGFSCDHCDNKRTFCGTPVYMAPEIILRKNYHAMKADIWSFGVTAHIILTMAFPFKFINEAKYFKDIKNCSLEKYNLCPGLLGKYIDMCLEYDPSKRPTASELLALFSRFLDDKSPKVSNTCKNVTNKIKVPQLNVQSKSNNNHFKTGRDIYTGLAIKAKANYRLRRVSSV</sequence>
<comment type="similarity">
    <text evidence="10">Belongs to the protein kinase superfamily.</text>
</comment>
<dbReference type="SMR" id="A2FXW8"/>
<dbReference type="VEuPathDB" id="TrichDB:TVAG_365220"/>
<evidence type="ECO:0000256" key="2">
    <source>
        <dbReference type="ARBA" id="ARBA00022679"/>
    </source>
</evidence>
<keyword evidence="1 10" id="KW-0723">Serine/threonine-protein kinase</keyword>
<dbReference type="FunFam" id="1.10.510.10:FF:000578">
    <property type="entry name" value="CAMK family protein kinase"/>
    <property type="match status" value="1"/>
</dbReference>
<evidence type="ECO:0000256" key="4">
    <source>
        <dbReference type="ARBA" id="ARBA00022777"/>
    </source>
</evidence>
<evidence type="ECO:0000256" key="6">
    <source>
        <dbReference type="PIRSR" id="PIRSR630616-1"/>
    </source>
</evidence>
<evidence type="ECO:0000313" key="14">
    <source>
        <dbReference type="Proteomes" id="UP000001542"/>
    </source>
</evidence>
<keyword evidence="14" id="KW-1185">Reference proteome</keyword>
<dbReference type="STRING" id="5722.A2FXW8"/>
<dbReference type="GO" id="GO:0005524">
    <property type="term" value="F:ATP binding"/>
    <property type="evidence" value="ECO:0007669"/>
    <property type="project" value="UniProtKB-UniRule"/>
</dbReference>
<dbReference type="PROSITE" id="PS00107">
    <property type="entry name" value="PROTEIN_KINASE_ATP"/>
    <property type="match status" value="1"/>
</dbReference>
<dbReference type="SMART" id="SM00220">
    <property type="entry name" value="S_TKc"/>
    <property type="match status" value="1"/>
</dbReference>
<keyword evidence="11" id="KW-0812">Transmembrane</keyword>